<dbReference type="PANTHER" id="PTHR32089">
    <property type="entry name" value="METHYL-ACCEPTING CHEMOTAXIS PROTEIN MCPB"/>
    <property type="match status" value="1"/>
</dbReference>
<feature type="coiled-coil region" evidence="4">
    <location>
        <begin position="492"/>
        <end position="519"/>
    </location>
</feature>
<keyword evidence="5" id="KW-0812">Transmembrane</keyword>
<dbReference type="RefSeq" id="WP_342757960.1">
    <property type="nucleotide sequence ID" value="NZ_CP146256.1"/>
</dbReference>
<name>A0ABZ3EYG3_9FIRM</name>
<dbReference type="Pfam" id="PF00672">
    <property type="entry name" value="HAMP"/>
    <property type="match status" value="1"/>
</dbReference>
<keyword evidence="5" id="KW-1133">Transmembrane helix</keyword>
<dbReference type="SMART" id="SM00304">
    <property type="entry name" value="HAMP"/>
    <property type="match status" value="1"/>
</dbReference>
<dbReference type="Pfam" id="PF00015">
    <property type="entry name" value="MCPsignal"/>
    <property type="match status" value="1"/>
</dbReference>
<feature type="coiled-coil region" evidence="4">
    <location>
        <begin position="70"/>
        <end position="97"/>
    </location>
</feature>
<evidence type="ECO:0000256" key="3">
    <source>
        <dbReference type="PROSITE-ProRule" id="PRU00284"/>
    </source>
</evidence>
<dbReference type="EMBL" id="CP146256">
    <property type="protein sequence ID" value="XAH74367.1"/>
    <property type="molecule type" value="Genomic_DNA"/>
</dbReference>
<dbReference type="Proteomes" id="UP001451571">
    <property type="component" value="Chromosome"/>
</dbReference>
<evidence type="ECO:0000256" key="2">
    <source>
        <dbReference type="ARBA" id="ARBA00029447"/>
    </source>
</evidence>
<proteinExistence type="inferred from homology"/>
<evidence type="ECO:0000313" key="8">
    <source>
        <dbReference type="EMBL" id="XAH74367.1"/>
    </source>
</evidence>
<dbReference type="SUPFAM" id="SSF58104">
    <property type="entry name" value="Methyl-accepting chemotaxis protein (MCP) signaling domain"/>
    <property type="match status" value="1"/>
</dbReference>
<evidence type="ECO:0000313" key="9">
    <source>
        <dbReference type="Proteomes" id="UP001451571"/>
    </source>
</evidence>
<dbReference type="PROSITE" id="PS50111">
    <property type="entry name" value="CHEMOTAXIS_TRANSDUC_2"/>
    <property type="match status" value="1"/>
</dbReference>
<dbReference type="CDD" id="cd06225">
    <property type="entry name" value="HAMP"/>
    <property type="match status" value="1"/>
</dbReference>
<dbReference type="PANTHER" id="PTHR32089:SF112">
    <property type="entry name" value="LYSOZYME-LIKE PROTEIN-RELATED"/>
    <property type="match status" value="1"/>
</dbReference>
<feature type="domain" description="HAMP" evidence="7">
    <location>
        <begin position="207"/>
        <end position="265"/>
    </location>
</feature>
<dbReference type="InterPro" id="IPR004089">
    <property type="entry name" value="MCPsignal_dom"/>
</dbReference>
<keyword evidence="9" id="KW-1185">Reference proteome</keyword>
<dbReference type="PRINTS" id="PR00260">
    <property type="entry name" value="CHEMTRNSDUCR"/>
</dbReference>
<feature type="transmembrane region" description="Helical" evidence="5">
    <location>
        <begin position="183"/>
        <end position="205"/>
    </location>
</feature>
<keyword evidence="4" id="KW-0175">Coiled coil</keyword>
<dbReference type="InterPro" id="IPR024478">
    <property type="entry name" value="HlyB_4HB_MCP"/>
</dbReference>
<evidence type="ECO:0000256" key="5">
    <source>
        <dbReference type="SAM" id="Phobius"/>
    </source>
</evidence>
<dbReference type="InterPro" id="IPR004090">
    <property type="entry name" value="Chemotax_Me-accpt_rcpt"/>
</dbReference>
<keyword evidence="1 3" id="KW-0807">Transducer</keyword>
<accession>A0ABZ3EYG3</accession>
<reference evidence="8 9" key="1">
    <citation type="submission" date="2024-02" db="EMBL/GenBank/DDBJ databases">
        <title>Bacterial strain from lacustrine sediment.</title>
        <authorList>
            <person name="Petit C."/>
            <person name="Fadhlaoui K."/>
        </authorList>
    </citation>
    <scope>NUCLEOTIDE SEQUENCE [LARGE SCALE GENOMIC DNA]</scope>
    <source>
        <strain evidence="8 9">IPX-CK</strain>
    </source>
</reference>
<dbReference type="SMART" id="SM00283">
    <property type="entry name" value="MA"/>
    <property type="match status" value="1"/>
</dbReference>
<keyword evidence="5" id="KW-0472">Membrane</keyword>
<gene>
    <name evidence="8" type="ORF">V6984_00960</name>
</gene>
<protein>
    <submittedName>
        <fullName evidence="8">Methyl-accepting chemotaxis protein</fullName>
    </submittedName>
</protein>
<evidence type="ECO:0000256" key="1">
    <source>
        <dbReference type="ARBA" id="ARBA00023224"/>
    </source>
</evidence>
<dbReference type="PROSITE" id="PS50885">
    <property type="entry name" value="HAMP"/>
    <property type="match status" value="1"/>
</dbReference>
<comment type="similarity">
    <text evidence="2">Belongs to the methyl-accepting chemotaxis (MCP) protein family.</text>
</comment>
<evidence type="ECO:0000256" key="4">
    <source>
        <dbReference type="SAM" id="Coils"/>
    </source>
</evidence>
<dbReference type="Pfam" id="PF12729">
    <property type="entry name" value="4HB_MCP_1"/>
    <property type="match status" value="1"/>
</dbReference>
<evidence type="ECO:0000259" key="7">
    <source>
        <dbReference type="PROSITE" id="PS50885"/>
    </source>
</evidence>
<evidence type="ECO:0000259" key="6">
    <source>
        <dbReference type="PROSITE" id="PS50111"/>
    </source>
</evidence>
<organism evidence="8 9">
    <name type="scientific">Kineothrix sedimenti</name>
    <dbReference type="NCBI Taxonomy" id="3123317"/>
    <lineage>
        <taxon>Bacteria</taxon>
        <taxon>Bacillati</taxon>
        <taxon>Bacillota</taxon>
        <taxon>Clostridia</taxon>
        <taxon>Lachnospirales</taxon>
        <taxon>Lachnospiraceae</taxon>
        <taxon>Kineothrix</taxon>
    </lineage>
</organism>
<feature type="domain" description="Methyl-accepting transducer" evidence="6">
    <location>
        <begin position="270"/>
        <end position="532"/>
    </location>
</feature>
<sequence length="575" mass="62830">MKKISTKFMAVIMIVAAIGLAGMGILVNNVNGIRVVSERILSGELQDYSEASEIAADFEIIHKSVLKHVMTAKETKMALAENDIKAKRKNVDALLASYATRLDEEKQEIYDELMAAYTIYLTELDNILEVSKSGDKSKAQTLVFSNITNYESQMETCLSQLQSLSLEKMEAGKQSVYAYTEQVPLVSTMSVSIVILAVAVAYLIAKWTIITPIKRTTKELNRIIKSIEEERGDLSLRVSEKSKDEIGVLAKGINRFLVILESIIGNMIDSCEQMGEAQGKVRENIHTTNSSAQNTSATTEELAAGMKCVTDNVAMVGEETRKVRLSAEAMANQAKEGTGYAGEIRQRAKGLQEKAIESREEAKNILAQIGSAVNDSIDDTKQIGKITELTEDILGVASQTNLLALNASIEAARAGEAGKGFAVVAEEIRMLADNSKQTANKIQNISEKVVTSVAQLSQEASKLLQFVSGKVMEDYEVLEHTGEQYFTDAATLHEIMVNIAQASDMLKQAMERVAETNEGITLTVNESAEGINNVVYNTLGVVDGMKEIDRALEGMVHAVSILESEIKVFDKKETE</sequence>
<dbReference type="Gene3D" id="1.10.287.950">
    <property type="entry name" value="Methyl-accepting chemotaxis protein"/>
    <property type="match status" value="1"/>
</dbReference>
<dbReference type="Gene3D" id="1.10.8.500">
    <property type="entry name" value="HAMP domain in histidine kinase"/>
    <property type="match status" value="1"/>
</dbReference>
<dbReference type="InterPro" id="IPR003660">
    <property type="entry name" value="HAMP_dom"/>
</dbReference>